<evidence type="ECO:0000256" key="1">
    <source>
        <dbReference type="ARBA" id="ARBA00001924"/>
    </source>
</evidence>
<organism evidence="9 10">
    <name type="scientific">Streptomyces carpinensis</name>
    <dbReference type="NCBI Taxonomy" id="66369"/>
    <lineage>
        <taxon>Bacteria</taxon>
        <taxon>Bacillati</taxon>
        <taxon>Actinomycetota</taxon>
        <taxon>Actinomycetes</taxon>
        <taxon>Kitasatosporales</taxon>
        <taxon>Streptomycetaceae</taxon>
        <taxon>Streptomyces</taxon>
    </lineage>
</organism>
<dbReference type="PRINTS" id="PR00407">
    <property type="entry name" value="EUMOPTERIN"/>
</dbReference>
<evidence type="ECO:0000313" key="10">
    <source>
        <dbReference type="Proteomes" id="UP001458415"/>
    </source>
</evidence>
<dbReference type="InterPro" id="IPR000572">
    <property type="entry name" value="OxRdtase_Mopterin-bd_dom"/>
</dbReference>
<keyword evidence="10" id="KW-1185">Reference proteome</keyword>
<dbReference type="InterPro" id="IPR008335">
    <property type="entry name" value="Mopterin_OxRdtase_euk"/>
</dbReference>
<sequence>MADVVDIDRMGIWDKRDDMLVHQEEPYNAETPPGALAAPITSLDAFYCRNHAPIPRIDSASWRLRVEGLVDRPLELSMDDLRRFTERTVVATLQCAGNRRADLMEVRDIPGQVPWGPGAVSTARWSGVSLADVLAEAGVRPQAAHIAFTGADVSQQADPPQPFGGSIPMTKAASGEVLLAWAMNDQALPAAHGAPLRVVVPGWIGARSVKWLERIGAQAEPTGNHFQTEYSVLPPEADPEAVGPGDGITLGPVAIHCAILRPGGNERVAAGPTEVSGFAFAGENRTVARVDVSADHGSTWTHADLDPPESPWTWQHWRTVLTLPPGETELVARAWDSTAAVQAESPVTVWNPRGYANNAAAHVRLTCRP</sequence>
<comment type="cofactor">
    <cofactor evidence="1">
        <name>Mo-molybdopterin</name>
        <dbReference type="ChEBI" id="CHEBI:71302"/>
    </cofactor>
</comment>
<evidence type="ECO:0000259" key="8">
    <source>
        <dbReference type="Pfam" id="PF03404"/>
    </source>
</evidence>
<comment type="caution">
    <text evidence="9">The sequence shown here is derived from an EMBL/GenBank/DDBJ whole genome shotgun (WGS) entry which is preliminary data.</text>
</comment>
<reference evidence="9 10" key="1">
    <citation type="submission" date="2024-06" db="EMBL/GenBank/DDBJ databases">
        <title>The Natural Products Discovery Center: Release of the First 8490 Sequenced Strains for Exploring Actinobacteria Biosynthetic Diversity.</title>
        <authorList>
            <person name="Kalkreuter E."/>
            <person name="Kautsar S.A."/>
            <person name="Yang D."/>
            <person name="Bader C.D."/>
            <person name="Teijaro C.N."/>
            <person name="Fluegel L."/>
            <person name="Davis C.M."/>
            <person name="Simpson J.R."/>
            <person name="Lauterbach L."/>
            <person name="Steele A.D."/>
            <person name="Gui C."/>
            <person name="Meng S."/>
            <person name="Li G."/>
            <person name="Viehrig K."/>
            <person name="Ye F."/>
            <person name="Su P."/>
            <person name="Kiefer A.F."/>
            <person name="Nichols A."/>
            <person name="Cepeda A.J."/>
            <person name="Yan W."/>
            <person name="Fan B."/>
            <person name="Jiang Y."/>
            <person name="Adhikari A."/>
            <person name="Zheng C.-J."/>
            <person name="Schuster L."/>
            <person name="Cowan T.M."/>
            <person name="Smanski M.J."/>
            <person name="Chevrette M.G."/>
            <person name="De Carvalho L.P.S."/>
            <person name="Shen B."/>
        </authorList>
    </citation>
    <scope>NUCLEOTIDE SEQUENCE [LARGE SCALE GENOMIC DNA]</scope>
    <source>
        <strain evidence="9 10">NPDC000634</strain>
    </source>
</reference>
<accession>A0ABV1W716</accession>
<dbReference type="PROSITE" id="PS00559">
    <property type="entry name" value="MOLYBDOPTERIN_EUK"/>
    <property type="match status" value="1"/>
</dbReference>
<keyword evidence="6" id="KW-0408">Iron</keyword>
<dbReference type="InterPro" id="IPR005066">
    <property type="entry name" value="MoCF_OxRdtse_dimer"/>
</dbReference>
<dbReference type="PANTHER" id="PTHR19372">
    <property type="entry name" value="SULFITE REDUCTASE"/>
    <property type="match status" value="1"/>
</dbReference>
<dbReference type="Pfam" id="PF03404">
    <property type="entry name" value="Mo-co_dimer"/>
    <property type="match status" value="1"/>
</dbReference>
<dbReference type="CDD" id="cd02110">
    <property type="entry name" value="SO_family_Moco_dimer"/>
    <property type="match status" value="1"/>
</dbReference>
<proteinExistence type="predicted"/>
<evidence type="ECO:0000256" key="4">
    <source>
        <dbReference type="ARBA" id="ARBA00022723"/>
    </source>
</evidence>
<feature type="domain" description="Moybdenum cofactor oxidoreductase dimerisation" evidence="8">
    <location>
        <begin position="254"/>
        <end position="363"/>
    </location>
</feature>
<evidence type="ECO:0000256" key="5">
    <source>
        <dbReference type="ARBA" id="ARBA00023002"/>
    </source>
</evidence>
<gene>
    <name evidence="9" type="ORF">ABT317_21840</name>
</gene>
<dbReference type="Gene3D" id="3.90.420.10">
    <property type="entry name" value="Oxidoreductase, molybdopterin-binding domain"/>
    <property type="match status" value="1"/>
</dbReference>
<evidence type="ECO:0000313" key="9">
    <source>
        <dbReference type="EMBL" id="MER6979548.1"/>
    </source>
</evidence>
<keyword evidence="5" id="KW-0560">Oxidoreductase</keyword>
<dbReference type="InterPro" id="IPR014756">
    <property type="entry name" value="Ig_E-set"/>
</dbReference>
<dbReference type="SUPFAM" id="SSF56524">
    <property type="entry name" value="Oxidoreductase molybdopterin-binding domain"/>
    <property type="match status" value="1"/>
</dbReference>
<dbReference type="RefSeq" id="WP_244217544.1">
    <property type="nucleotide sequence ID" value="NZ_MUBM01000370.1"/>
</dbReference>
<keyword evidence="2" id="KW-0500">Molybdenum</keyword>
<dbReference type="Gene3D" id="2.60.40.650">
    <property type="match status" value="1"/>
</dbReference>
<dbReference type="InterPro" id="IPR022407">
    <property type="entry name" value="OxRdtase_Mopterin_BS"/>
</dbReference>
<dbReference type="SUPFAM" id="SSF81296">
    <property type="entry name" value="E set domains"/>
    <property type="match status" value="1"/>
</dbReference>
<dbReference type="InterPro" id="IPR036374">
    <property type="entry name" value="OxRdtase_Mopterin-bd_sf"/>
</dbReference>
<protein>
    <submittedName>
        <fullName evidence="9">Sulfite oxidase</fullName>
    </submittedName>
</protein>
<dbReference type="PANTHER" id="PTHR19372:SF7">
    <property type="entry name" value="SULFITE OXIDASE, MITOCHONDRIAL"/>
    <property type="match status" value="1"/>
</dbReference>
<evidence type="ECO:0000256" key="3">
    <source>
        <dbReference type="ARBA" id="ARBA00022617"/>
    </source>
</evidence>
<name>A0ABV1W716_9ACTN</name>
<keyword evidence="4" id="KW-0479">Metal-binding</keyword>
<dbReference type="EMBL" id="JBEPCU010000389">
    <property type="protein sequence ID" value="MER6979548.1"/>
    <property type="molecule type" value="Genomic_DNA"/>
</dbReference>
<dbReference type="Pfam" id="PF00174">
    <property type="entry name" value="Oxidored_molyb"/>
    <property type="match status" value="1"/>
</dbReference>
<dbReference type="Proteomes" id="UP001458415">
    <property type="component" value="Unassembled WGS sequence"/>
</dbReference>
<evidence type="ECO:0000256" key="2">
    <source>
        <dbReference type="ARBA" id="ARBA00022505"/>
    </source>
</evidence>
<feature type="domain" description="Oxidoreductase molybdopterin-binding" evidence="7">
    <location>
        <begin position="51"/>
        <end position="225"/>
    </location>
</feature>
<evidence type="ECO:0000259" key="7">
    <source>
        <dbReference type="Pfam" id="PF00174"/>
    </source>
</evidence>
<keyword evidence="3" id="KW-0349">Heme</keyword>
<evidence type="ECO:0000256" key="6">
    <source>
        <dbReference type="ARBA" id="ARBA00023004"/>
    </source>
</evidence>